<reference evidence="2 3" key="1">
    <citation type="submission" date="2018-09" db="EMBL/GenBank/DDBJ databases">
        <authorList>
            <person name="Tagini F."/>
        </authorList>
    </citation>
    <scope>NUCLEOTIDE SEQUENCE [LARGE SCALE GENOMIC DNA]</scope>
    <source>
        <strain evidence="2 3">MK13</strain>
    </source>
</reference>
<sequence length="131" mass="13630">MCSISVKCPEQGPAPYAFSIIGAANDVRAPAVVAAAALAKELSTGHSVDWVLAPHTPSSTAATHIPDHGIVVPEINLDKPTGVSDPIRKPVLIIISIPERKKSAAVTESRNGSFPADQQRPLGIPRVGLLS</sequence>
<proteinExistence type="predicted"/>
<evidence type="ECO:0000313" key="2">
    <source>
        <dbReference type="EMBL" id="VBA41297.1"/>
    </source>
</evidence>
<feature type="region of interest" description="Disordered" evidence="1">
    <location>
        <begin position="100"/>
        <end position="120"/>
    </location>
</feature>
<keyword evidence="3" id="KW-1185">Reference proteome</keyword>
<name>A0A498Q7J1_9MYCO</name>
<organism evidence="2 3">
    <name type="scientific">Mycobacterium innocens</name>
    <dbReference type="NCBI Taxonomy" id="2341083"/>
    <lineage>
        <taxon>Bacteria</taxon>
        <taxon>Bacillati</taxon>
        <taxon>Actinomycetota</taxon>
        <taxon>Actinomycetes</taxon>
        <taxon>Mycobacteriales</taxon>
        <taxon>Mycobacteriaceae</taxon>
        <taxon>Mycobacterium</taxon>
    </lineage>
</organism>
<accession>A0A498Q7J1</accession>
<gene>
    <name evidence="2" type="ORF">LAUMK13_03491</name>
</gene>
<evidence type="ECO:0000256" key="1">
    <source>
        <dbReference type="SAM" id="MobiDB-lite"/>
    </source>
</evidence>
<dbReference type="Proteomes" id="UP000267289">
    <property type="component" value="Unassembled WGS sequence"/>
</dbReference>
<dbReference type="EMBL" id="UPHQ01000179">
    <property type="protein sequence ID" value="VBA41297.1"/>
    <property type="molecule type" value="Genomic_DNA"/>
</dbReference>
<evidence type="ECO:0000313" key="3">
    <source>
        <dbReference type="Proteomes" id="UP000267289"/>
    </source>
</evidence>
<dbReference type="AlphaFoldDB" id="A0A498Q7J1"/>
<protein>
    <submittedName>
        <fullName evidence="2">Uncharacterized protein</fullName>
    </submittedName>
</protein>